<feature type="region of interest" description="Disordered" evidence="1">
    <location>
        <begin position="1"/>
        <end position="40"/>
    </location>
</feature>
<dbReference type="Gene3D" id="1.25.40.20">
    <property type="entry name" value="Ankyrin repeat-containing domain"/>
    <property type="match status" value="1"/>
</dbReference>
<keyword evidence="3" id="KW-1185">Reference proteome</keyword>
<dbReference type="Pfam" id="PF12796">
    <property type="entry name" value="Ank_2"/>
    <property type="match status" value="1"/>
</dbReference>
<sequence>MEGFNEVKNSNEEASMKERDSEDAMQRSEATDGERQQEINYVVIESDIETYSETQREGLFGDYGYCPPTFKFNPNATQKTTPPKCSNCAMKTHPTLSEARADAYRNRKRTQAITRLRDQEIFLEMIDAPREFAGYNSLGETPLMAAIAYGHEDIVNYIWFSSNVPQIAKDNSTVLHYAARYGNGGLVRAACEETHKINIDQKTIPDN</sequence>
<dbReference type="Proteomes" id="UP001234178">
    <property type="component" value="Unassembled WGS sequence"/>
</dbReference>
<reference evidence="2 3" key="1">
    <citation type="journal article" date="2023" name="Nucleic Acids Res.">
        <title>The hologenome of Daphnia magna reveals possible DNA methylation and microbiome-mediated evolution of the host genome.</title>
        <authorList>
            <person name="Chaturvedi A."/>
            <person name="Li X."/>
            <person name="Dhandapani V."/>
            <person name="Marshall H."/>
            <person name="Kissane S."/>
            <person name="Cuenca-Cambronero M."/>
            <person name="Asole G."/>
            <person name="Calvet F."/>
            <person name="Ruiz-Romero M."/>
            <person name="Marangio P."/>
            <person name="Guigo R."/>
            <person name="Rago D."/>
            <person name="Mirbahai L."/>
            <person name="Eastwood N."/>
            <person name="Colbourne J.K."/>
            <person name="Zhou J."/>
            <person name="Mallon E."/>
            <person name="Orsini L."/>
        </authorList>
    </citation>
    <scope>NUCLEOTIDE SEQUENCE [LARGE SCALE GENOMIC DNA]</scope>
    <source>
        <strain evidence="2">LRV0_1</strain>
    </source>
</reference>
<protein>
    <recommendedName>
        <fullName evidence="4">ANK_REP_REGION domain-containing protein</fullName>
    </recommendedName>
</protein>
<dbReference type="EMBL" id="JAOYFB010000002">
    <property type="protein sequence ID" value="KAK4006794.1"/>
    <property type="molecule type" value="Genomic_DNA"/>
</dbReference>
<name>A0ABQ9Z1M5_9CRUS</name>
<comment type="caution">
    <text evidence="2">The sequence shown here is derived from an EMBL/GenBank/DDBJ whole genome shotgun (WGS) entry which is preliminary data.</text>
</comment>
<evidence type="ECO:0000313" key="2">
    <source>
        <dbReference type="EMBL" id="KAK4006794.1"/>
    </source>
</evidence>
<feature type="compositionally biased region" description="Basic and acidic residues" evidence="1">
    <location>
        <begin position="9"/>
        <end position="37"/>
    </location>
</feature>
<dbReference type="SMART" id="SM00248">
    <property type="entry name" value="ANK"/>
    <property type="match status" value="2"/>
</dbReference>
<proteinExistence type="predicted"/>
<dbReference type="InterPro" id="IPR002110">
    <property type="entry name" value="Ankyrin_rpt"/>
</dbReference>
<evidence type="ECO:0000256" key="1">
    <source>
        <dbReference type="SAM" id="MobiDB-lite"/>
    </source>
</evidence>
<dbReference type="SUPFAM" id="SSF48403">
    <property type="entry name" value="Ankyrin repeat"/>
    <property type="match status" value="1"/>
</dbReference>
<accession>A0ABQ9Z1M5</accession>
<gene>
    <name evidence="2" type="ORF">OUZ56_011952</name>
</gene>
<organism evidence="2 3">
    <name type="scientific">Daphnia magna</name>
    <dbReference type="NCBI Taxonomy" id="35525"/>
    <lineage>
        <taxon>Eukaryota</taxon>
        <taxon>Metazoa</taxon>
        <taxon>Ecdysozoa</taxon>
        <taxon>Arthropoda</taxon>
        <taxon>Crustacea</taxon>
        <taxon>Branchiopoda</taxon>
        <taxon>Diplostraca</taxon>
        <taxon>Cladocera</taxon>
        <taxon>Anomopoda</taxon>
        <taxon>Daphniidae</taxon>
        <taxon>Daphnia</taxon>
    </lineage>
</organism>
<evidence type="ECO:0000313" key="3">
    <source>
        <dbReference type="Proteomes" id="UP001234178"/>
    </source>
</evidence>
<dbReference type="InterPro" id="IPR036770">
    <property type="entry name" value="Ankyrin_rpt-contain_sf"/>
</dbReference>
<evidence type="ECO:0008006" key="4">
    <source>
        <dbReference type="Google" id="ProtNLM"/>
    </source>
</evidence>